<dbReference type="GO" id="GO:0009313">
    <property type="term" value="P:oligosaccharide catabolic process"/>
    <property type="evidence" value="ECO:0007669"/>
    <property type="project" value="TreeGrafter"/>
</dbReference>
<feature type="domain" description="Glycosyl hydrolase family 13 catalytic" evidence="3">
    <location>
        <begin position="35"/>
        <end position="455"/>
    </location>
</feature>
<proteinExistence type="inferred from homology"/>
<name>A0A511FCP9_9CELL</name>
<accession>A0A511FCP9</accession>
<dbReference type="AlphaFoldDB" id="A0A511FCP9"/>
<keyword evidence="6" id="KW-1185">Reference proteome</keyword>
<dbReference type="Gene3D" id="3.20.20.80">
    <property type="entry name" value="Glycosidases"/>
    <property type="match status" value="2"/>
</dbReference>
<reference evidence="4 6" key="1">
    <citation type="submission" date="2019-07" db="EMBL/GenBank/DDBJ databases">
        <title>Whole genome shotgun sequence of Cellulomonas hominis NBRC 16055.</title>
        <authorList>
            <person name="Hosoyama A."/>
            <person name="Uohara A."/>
            <person name="Ohji S."/>
            <person name="Ichikawa N."/>
        </authorList>
    </citation>
    <scope>NUCLEOTIDE SEQUENCE [LARGE SCALE GENOMIC DNA]</scope>
    <source>
        <strain evidence="4 6">NBRC 16055</strain>
    </source>
</reference>
<dbReference type="InterPro" id="IPR006047">
    <property type="entry name" value="GH13_cat_dom"/>
</dbReference>
<evidence type="ECO:0000313" key="7">
    <source>
        <dbReference type="Proteomes" id="UP000564629"/>
    </source>
</evidence>
<evidence type="ECO:0000313" key="4">
    <source>
        <dbReference type="EMBL" id="GEL46087.1"/>
    </source>
</evidence>
<feature type="region of interest" description="Disordered" evidence="2">
    <location>
        <begin position="1"/>
        <end position="21"/>
    </location>
</feature>
<dbReference type="InterPro" id="IPR017853">
    <property type="entry name" value="GH"/>
</dbReference>
<gene>
    <name evidence="4" type="ORF">CHO01_12030</name>
    <name evidence="5" type="ORF">HNR08_002991</name>
</gene>
<sequence length="585" mass="63235">MTALAPSPLTTADPAVVHEPGPADGPWWRDAVIYQVYPRSFADGNGDGIGDLPGVTARLDHLAALGVDAVWLSPFYRSPQADAGYDVADYRDVDPLFGTLADFDALLDRAHALGLRVVVDLVPNHSSDEHVWFQQALRTPPGSPERARYLFRDGRGADGSQPPNNWDSIFGGPAWTRLTPEQHGVDDGQWYLHLFDSKQPDLDWTNPEVRAEFEDVLRFWLDRGVDGFRVDVAHGMVKADGLPDWDGHVAMIDGAEGDGAADGEPIGSGNQGPMFDQDGVHEIYRSWRAVLDEYDGDRMLVAEAWVEPLSRLARYVRPDEMHQAFNFAFLATGWDAPNLRKVIAASYAVNDSVGAPTTWVLSNHDVVRHPSRLGLPVPGSRPNGIGHGDDQPDEVLGLRRGRAATLLMLGLPGSAYLYQGEELGLPEHTALDDDLRQDPAFFRTGGAERGRDGCRVPLPWSAAEPGFGYSPTGATWLPQPASWAAYAADAQDGVPGSTLELYRAALRLRRDELLGGGGAAWEPAYADEPDVIAVRNRDVLVVANLGSAPVALPAGAEVLLSSGLPGDPAVGAELPGDTTAWLRLR</sequence>
<dbReference type="SUPFAM" id="SSF51445">
    <property type="entry name" value="(Trans)glycosidases"/>
    <property type="match status" value="1"/>
</dbReference>
<dbReference type="PANTHER" id="PTHR10357:SF179">
    <property type="entry name" value="NEUTRAL AND BASIC AMINO ACID TRANSPORT PROTEIN RBAT"/>
    <property type="match status" value="1"/>
</dbReference>
<dbReference type="InterPro" id="IPR045857">
    <property type="entry name" value="O16G_dom_2"/>
</dbReference>
<dbReference type="Proteomes" id="UP000321723">
    <property type="component" value="Unassembled WGS sequence"/>
</dbReference>
<keyword evidence="5" id="KW-0326">Glycosidase</keyword>
<reference evidence="5 7" key="2">
    <citation type="submission" date="2020-08" db="EMBL/GenBank/DDBJ databases">
        <title>Sequencing the genomes of 1000 actinobacteria strains.</title>
        <authorList>
            <person name="Klenk H.-P."/>
        </authorList>
    </citation>
    <scope>NUCLEOTIDE SEQUENCE [LARGE SCALE GENOMIC DNA]</scope>
    <source>
        <strain evidence="5 7">DSM 9581</strain>
    </source>
</reference>
<dbReference type="GO" id="GO:0004558">
    <property type="term" value="F:alpha-1,4-glucosidase activity"/>
    <property type="evidence" value="ECO:0007669"/>
    <property type="project" value="UniProtKB-EC"/>
</dbReference>
<organism evidence="4 6">
    <name type="scientific">Cellulomonas hominis</name>
    <dbReference type="NCBI Taxonomy" id="156981"/>
    <lineage>
        <taxon>Bacteria</taxon>
        <taxon>Bacillati</taxon>
        <taxon>Actinomycetota</taxon>
        <taxon>Actinomycetes</taxon>
        <taxon>Micrococcales</taxon>
        <taxon>Cellulomonadaceae</taxon>
        <taxon>Cellulomonas</taxon>
    </lineage>
</organism>
<dbReference type="SMART" id="SM00642">
    <property type="entry name" value="Aamy"/>
    <property type="match status" value="1"/>
</dbReference>
<evidence type="ECO:0000256" key="2">
    <source>
        <dbReference type="SAM" id="MobiDB-lite"/>
    </source>
</evidence>
<dbReference type="Pfam" id="PF00128">
    <property type="entry name" value="Alpha-amylase"/>
    <property type="match status" value="1"/>
</dbReference>
<comment type="caution">
    <text evidence="4">The sequence shown here is derived from an EMBL/GenBank/DDBJ whole genome shotgun (WGS) entry which is preliminary data.</text>
</comment>
<keyword evidence="5" id="KW-0378">Hydrolase</keyword>
<dbReference type="Gene3D" id="3.90.400.10">
    <property type="entry name" value="Oligo-1,6-glucosidase, Domain 2"/>
    <property type="match status" value="1"/>
</dbReference>
<dbReference type="Proteomes" id="UP000564629">
    <property type="component" value="Unassembled WGS sequence"/>
</dbReference>
<protein>
    <submittedName>
        <fullName evidence="4">Alpha-glucosidase</fullName>
        <ecNumber evidence="5">3.2.1.20</ecNumber>
    </submittedName>
</protein>
<evidence type="ECO:0000313" key="5">
    <source>
        <dbReference type="EMBL" id="MBB5474255.1"/>
    </source>
</evidence>
<dbReference type="EMBL" id="JACHDN010000001">
    <property type="protein sequence ID" value="MBB5474255.1"/>
    <property type="molecule type" value="Genomic_DNA"/>
</dbReference>
<dbReference type="CDD" id="cd11332">
    <property type="entry name" value="AmyAc_OligoGlu_TS"/>
    <property type="match status" value="1"/>
</dbReference>
<dbReference type="RefSeq" id="WP_371862366.1">
    <property type="nucleotide sequence ID" value="NZ_BJVQ01000010.1"/>
</dbReference>
<dbReference type="EMBL" id="BJVQ01000010">
    <property type="protein sequence ID" value="GEL46087.1"/>
    <property type="molecule type" value="Genomic_DNA"/>
</dbReference>
<dbReference type="GO" id="GO:0004556">
    <property type="term" value="F:alpha-amylase activity"/>
    <property type="evidence" value="ECO:0007669"/>
    <property type="project" value="TreeGrafter"/>
</dbReference>
<dbReference type="PANTHER" id="PTHR10357">
    <property type="entry name" value="ALPHA-AMYLASE FAMILY MEMBER"/>
    <property type="match status" value="1"/>
</dbReference>
<comment type="similarity">
    <text evidence="1">Belongs to the glycosyl hydrolase 13 family.</text>
</comment>
<evidence type="ECO:0000256" key="1">
    <source>
        <dbReference type="ARBA" id="ARBA00008061"/>
    </source>
</evidence>
<evidence type="ECO:0000313" key="6">
    <source>
        <dbReference type="Proteomes" id="UP000321723"/>
    </source>
</evidence>
<evidence type="ECO:0000259" key="3">
    <source>
        <dbReference type="SMART" id="SM00642"/>
    </source>
</evidence>
<dbReference type="EC" id="3.2.1.20" evidence="5"/>